<evidence type="ECO:0000313" key="3">
    <source>
        <dbReference type="Proteomes" id="UP000050867"/>
    </source>
</evidence>
<gene>
    <name evidence="2" type="ORF">AQ490_11915</name>
</gene>
<feature type="region of interest" description="Disordered" evidence="1">
    <location>
        <begin position="1"/>
        <end position="36"/>
    </location>
</feature>
<name>A0A0T6LKE9_WENVI</name>
<organism evidence="2 3">
    <name type="scientific">Wenjunlia vitaminophila</name>
    <name type="common">Streptomyces vitaminophilus</name>
    <dbReference type="NCBI Taxonomy" id="76728"/>
    <lineage>
        <taxon>Bacteria</taxon>
        <taxon>Bacillati</taxon>
        <taxon>Actinomycetota</taxon>
        <taxon>Actinomycetes</taxon>
        <taxon>Kitasatosporales</taxon>
        <taxon>Streptomycetaceae</taxon>
        <taxon>Wenjunlia</taxon>
    </lineage>
</organism>
<feature type="region of interest" description="Disordered" evidence="1">
    <location>
        <begin position="132"/>
        <end position="196"/>
    </location>
</feature>
<evidence type="ECO:0000313" key="2">
    <source>
        <dbReference type="EMBL" id="KRV46579.1"/>
    </source>
</evidence>
<dbReference type="Proteomes" id="UP000050867">
    <property type="component" value="Unassembled WGS sequence"/>
</dbReference>
<protein>
    <submittedName>
        <fullName evidence="2">Uncharacterized protein</fullName>
    </submittedName>
</protein>
<dbReference type="AlphaFoldDB" id="A0A0T6LKE9"/>
<feature type="compositionally biased region" description="Basic and acidic residues" evidence="1">
    <location>
        <begin position="148"/>
        <end position="159"/>
    </location>
</feature>
<reference evidence="2 3" key="1">
    <citation type="submission" date="2015-10" db="EMBL/GenBank/DDBJ databases">
        <title>Draft genome sequence of pyrrolomycin-producing Streptomyces vitaminophilus.</title>
        <authorList>
            <person name="Graham D.E."/>
            <person name="Mahan K.M."/>
            <person name="Klingeman D.M."/>
            <person name="Hettich R.L."/>
            <person name="Parry R.J."/>
        </authorList>
    </citation>
    <scope>NUCLEOTIDE SEQUENCE [LARGE SCALE GENOMIC DNA]</scope>
    <source>
        <strain evidence="2 3">ATCC 31673</strain>
    </source>
</reference>
<accession>A0A0T6LKE9</accession>
<feature type="compositionally biased region" description="Basic residues" evidence="1">
    <location>
        <begin position="1"/>
        <end position="26"/>
    </location>
</feature>
<proteinExistence type="predicted"/>
<sequence>MAGRRPGRRHRPLTFRGAPRRGRQRPQARGEPFAEEQVLRPAVRQWARGAVDDACAADDLVVDELLPGEVEFHAVGEAVPPVVADVLPAVVDLTDDQVAAEEVVDHQGGDVAVPPGGVVLVPAGAGEVVGRAGVGGETGPQGLVDLGEGPRTHDGRVPRATDSPGSRPGASPAGTVHGPTGGGAGAELVAVPTARV</sequence>
<keyword evidence="3" id="KW-1185">Reference proteome</keyword>
<evidence type="ECO:0000256" key="1">
    <source>
        <dbReference type="SAM" id="MobiDB-lite"/>
    </source>
</evidence>
<dbReference type="EMBL" id="LLZU01000039">
    <property type="protein sequence ID" value="KRV46579.1"/>
    <property type="molecule type" value="Genomic_DNA"/>
</dbReference>
<dbReference type="STRING" id="76728.AQ490_11915"/>
<comment type="caution">
    <text evidence="2">The sequence shown here is derived from an EMBL/GenBank/DDBJ whole genome shotgun (WGS) entry which is preliminary data.</text>
</comment>